<comment type="caution">
    <text evidence="2">The sequence shown here is derived from an EMBL/GenBank/DDBJ whole genome shotgun (WGS) entry which is preliminary data.</text>
</comment>
<proteinExistence type="predicted"/>
<organism evidence="2 3">
    <name type="scientific">Vreelandella titanicae</name>
    <dbReference type="NCBI Taxonomy" id="664683"/>
    <lineage>
        <taxon>Bacteria</taxon>
        <taxon>Pseudomonadati</taxon>
        <taxon>Pseudomonadota</taxon>
        <taxon>Gammaproteobacteria</taxon>
        <taxon>Oceanospirillales</taxon>
        <taxon>Halomonadaceae</taxon>
        <taxon>Vreelandella</taxon>
    </lineage>
</organism>
<dbReference type="InterPro" id="IPR004843">
    <property type="entry name" value="Calcineurin-like_PHP"/>
</dbReference>
<dbReference type="PROSITE" id="PS00125">
    <property type="entry name" value="SER_THR_PHOSPHATASE"/>
    <property type="match status" value="1"/>
</dbReference>
<dbReference type="SUPFAM" id="SSF56300">
    <property type="entry name" value="Metallo-dependent phosphatases"/>
    <property type="match status" value="1"/>
</dbReference>
<feature type="domain" description="Serine/threonine specific protein phosphatases" evidence="1">
    <location>
        <begin position="91"/>
        <end position="96"/>
    </location>
</feature>
<dbReference type="GO" id="GO:0005737">
    <property type="term" value="C:cytoplasm"/>
    <property type="evidence" value="ECO:0007669"/>
    <property type="project" value="TreeGrafter"/>
</dbReference>
<dbReference type="InterPro" id="IPR006186">
    <property type="entry name" value="Ser/Thr-sp_prot-phosphatase"/>
</dbReference>
<sequence>MGGDLSSFYGLGTHSGAKAMRLIQKHGQNMDGRDFIVGDIHGQYDLLLESMARVGFDKSKDRLFCVGDLIDRGMDSFECLSLAFEPWFFGVRGNHEMLAIDALEHGGDAEDLWMINGGTWAITENMIEVRQILHEALKYLPYARQIDVLGQQVGIVHAEPPADWSQVEMADDAGKVAMIWGRTRIKLRDTTPVVGIDAVVVGHTIVEQPTWLGNVFYIDTGAFNTGRLTLINAREVLA</sequence>
<evidence type="ECO:0000313" key="3">
    <source>
        <dbReference type="Proteomes" id="UP000317288"/>
    </source>
</evidence>
<dbReference type="AlphaFoldDB" id="A0A558J6X6"/>
<dbReference type="GO" id="GO:0016791">
    <property type="term" value="F:phosphatase activity"/>
    <property type="evidence" value="ECO:0007669"/>
    <property type="project" value="TreeGrafter"/>
</dbReference>
<dbReference type="GO" id="GO:0110154">
    <property type="term" value="P:RNA decapping"/>
    <property type="evidence" value="ECO:0007669"/>
    <property type="project" value="TreeGrafter"/>
</dbReference>
<dbReference type="InterPro" id="IPR050126">
    <property type="entry name" value="Ap4A_hydrolase"/>
</dbReference>
<gene>
    <name evidence="2" type="ORF">FQP89_15520</name>
</gene>
<dbReference type="InterPro" id="IPR029052">
    <property type="entry name" value="Metallo-depent_PP-like"/>
</dbReference>
<accession>A0A558J6X6</accession>
<dbReference type="PANTHER" id="PTHR42850">
    <property type="entry name" value="METALLOPHOSPHOESTERASE"/>
    <property type="match status" value="1"/>
</dbReference>
<reference evidence="2 3" key="1">
    <citation type="submission" date="2019-07" db="EMBL/GenBank/DDBJ databases">
        <title>Diversity of Bacteria from Kongsfjorden, Arctic.</title>
        <authorList>
            <person name="Yu Y."/>
        </authorList>
    </citation>
    <scope>NUCLEOTIDE SEQUENCE [LARGE SCALE GENOMIC DNA]</scope>
    <source>
        <strain evidence="2 3">SM1922</strain>
    </source>
</reference>
<dbReference type="Gene3D" id="3.60.21.10">
    <property type="match status" value="1"/>
</dbReference>
<dbReference type="PANTHER" id="PTHR42850:SF4">
    <property type="entry name" value="ZINC-DEPENDENT ENDOPOLYPHOSPHATASE"/>
    <property type="match status" value="1"/>
</dbReference>
<dbReference type="Proteomes" id="UP000317288">
    <property type="component" value="Unassembled WGS sequence"/>
</dbReference>
<evidence type="ECO:0000313" key="2">
    <source>
        <dbReference type="EMBL" id="TVU89397.1"/>
    </source>
</evidence>
<dbReference type="Pfam" id="PF00149">
    <property type="entry name" value="Metallophos"/>
    <property type="match status" value="1"/>
</dbReference>
<protein>
    <submittedName>
        <fullName evidence="2">Metallophosphoesterase</fullName>
    </submittedName>
</protein>
<evidence type="ECO:0000259" key="1">
    <source>
        <dbReference type="PROSITE" id="PS00125"/>
    </source>
</evidence>
<dbReference type="EMBL" id="VNFE01000004">
    <property type="protein sequence ID" value="TVU89397.1"/>
    <property type="molecule type" value="Genomic_DNA"/>
</dbReference>
<name>A0A558J6X6_9GAMM</name>
<dbReference type="GO" id="GO:0008803">
    <property type="term" value="F:bis(5'-nucleosyl)-tetraphosphatase (symmetrical) activity"/>
    <property type="evidence" value="ECO:0007669"/>
    <property type="project" value="TreeGrafter"/>
</dbReference>